<comment type="caution">
    <text evidence="1">The sequence shown here is derived from an EMBL/GenBank/DDBJ whole genome shotgun (WGS) entry which is preliminary data.</text>
</comment>
<dbReference type="RefSeq" id="WP_025843314.1">
    <property type="nucleotide sequence ID" value="NZ_JQZW01000009.1"/>
</dbReference>
<organism evidence="1 2">
    <name type="scientific">Porphyromonas gingivicanis</name>
    <dbReference type="NCBI Taxonomy" id="266762"/>
    <lineage>
        <taxon>Bacteria</taxon>
        <taxon>Pseudomonadati</taxon>
        <taxon>Bacteroidota</taxon>
        <taxon>Bacteroidia</taxon>
        <taxon>Bacteroidales</taxon>
        <taxon>Porphyromonadaceae</taxon>
        <taxon>Porphyromonas</taxon>
    </lineage>
</organism>
<sequence length="190" mass="22048">MGIKSRLLCLIVLLLGSIPKVGAQEILTKEQLNDSTYTSRLDGAYVLMDKEQRTILSFKNGKKHGQWVTFDSDLFFWVETFENGKRQGLYISSGIHGGDFGYYDNDLKVGYWREVDEGGVYNEEGNYDKGQRTGIWKCYNYGEERLWTGSYKRGFKDGVWICHELNHPEHIFAKKIFRMGVLERSITFED</sequence>
<name>A0A0A2G5T0_9PORP</name>
<dbReference type="EMBL" id="JQZW01000009">
    <property type="protein sequence ID" value="KGN97730.1"/>
    <property type="molecule type" value="Genomic_DNA"/>
</dbReference>
<reference evidence="1 2" key="1">
    <citation type="submission" date="2014-08" db="EMBL/GenBank/DDBJ databases">
        <title>Porphyromonas gingivicanis strain:COT-022_OH1391 Genome sequencing.</title>
        <authorList>
            <person name="Wallis C."/>
            <person name="Deusch O."/>
            <person name="O'Flynn C."/>
            <person name="Davis I."/>
            <person name="Jospin G."/>
            <person name="Darling A.E."/>
            <person name="Coil D.A."/>
            <person name="Alexiev A."/>
            <person name="Horsfall A."/>
            <person name="Kirkwood N."/>
            <person name="Harris S."/>
            <person name="Eisen J.A."/>
        </authorList>
    </citation>
    <scope>NUCLEOTIDE SEQUENCE [LARGE SCALE GENOMIC DNA]</scope>
    <source>
        <strain evidence="2">COT-022 OH1391</strain>
    </source>
</reference>
<gene>
    <name evidence="1" type="ORF">HQ36_05525</name>
</gene>
<dbReference type="Gene3D" id="2.20.110.10">
    <property type="entry name" value="Histone H3 K4-specific methyltransferase SET7/9 N-terminal domain"/>
    <property type="match status" value="1"/>
</dbReference>
<dbReference type="SUPFAM" id="SSF82185">
    <property type="entry name" value="Histone H3 K4-specific methyltransferase SET7/9 N-terminal domain"/>
    <property type="match status" value="1"/>
</dbReference>
<protein>
    <recommendedName>
        <fullName evidence="3">Membrane-binding protein</fullName>
    </recommendedName>
</protein>
<evidence type="ECO:0000313" key="1">
    <source>
        <dbReference type="EMBL" id="KGN97730.1"/>
    </source>
</evidence>
<keyword evidence="2" id="KW-1185">Reference proteome</keyword>
<proteinExistence type="predicted"/>
<dbReference type="Proteomes" id="UP000030134">
    <property type="component" value="Unassembled WGS sequence"/>
</dbReference>
<dbReference type="OrthoDB" id="1119854at2"/>
<evidence type="ECO:0008006" key="3">
    <source>
        <dbReference type="Google" id="ProtNLM"/>
    </source>
</evidence>
<dbReference type="AlphaFoldDB" id="A0A0A2G5T0"/>
<accession>A0A0A2G5T0</accession>
<evidence type="ECO:0000313" key="2">
    <source>
        <dbReference type="Proteomes" id="UP000030134"/>
    </source>
</evidence>